<dbReference type="RefSeq" id="WP_060408399.1">
    <property type="nucleotide sequence ID" value="NZ_CABMLT010000023.1"/>
</dbReference>
<feature type="transmembrane region" description="Helical" evidence="1">
    <location>
        <begin position="167"/>
        <end position="192"/>
    </location>
</feature>
<dbReference type="InterPro" id="IPR049458">
    <property type="entry name" value="EpsG-like"/>
</dbReference>
<sequence length="389" mass="46385">MLVYISLFLFFVILSLIYDFSSTQNKNKKNFFILCCVILSLVAGLRYRIGVDSMRYMEVFEKLPKLSDWLSVDFSIANQPLWLLINVVCKSIYDDFVLVQLVQAFAVNILVFRFIYKTTTKYFLVILAYYCIMWWNFNFEIMRESLCVAIYLNILLAYFTHKNIYKFLLFSIPILFIHWFSFIVIILTVVVHFISLKRLIVFCTVVALLSLFLFDANGLFEYFLFLDLFLPDNMTERSVFYLASDDYGFINITIVGIIFILLTQVLYPYLIVSLKETNEEKCKLLVLYMFFIVLRLKLLILSRIVNYWDLLLIVMVVNSFFMHKNTYRMLYIRCCFIYSLYVGIRAFYLPSSLETRGNIGYDCRYIPYSSYLTKQKNPDREYLYNINLY</sequence>
<reference evidence="2 3" key="1">
    <citation type="journal article" date="2019" name="Nat. Med.">
        <title>A library of human gut bacterial isolates paired with longitudinal multiomics data enables mechanistic microbiome research.</title>
        <authorList>
            <person name="Poyet M."/>
            <person name="Groussin M."/>
            <person name="Gibbons S.M."/>
            <person name="Avila-Pacheco J."/>
            <person name="Jiang X."/>
            <person name="Kearney S.M."/>
            <person name="Perrotta A.R."/>
            <person name="Berdy B."/>
            <person name="Zhao S."/>
            <person name="Lieberman T.D."/>
            <person name="Swanson P.K."/>
            <person name="Smith M."/>
            <person name="Roesemann S."/>
            <person name="Alexander J.E."/>
            <person name="Rich S.A."/>
            <person name="Livny J."/>
            <person name="Vlamakis H."/>
            <person name="Clish C."/>
            <person name="Bullock K."/>
            <person name="Deik A."/>
            <person name="Scott J."/>
            <person name="Pierce K.A."/>
            <person name="Xavier R.J."/>
            <person name="Alm E.J."/>
        </authorList>
    </citation>
    <scope>NUCLEOTIDE SEQUENCE [LARGE SCALE GENOMIC DNA]</scope>
    <source>
        <strain evidence="2 3">BIOML-A6</strain>
    </source>
</reference>
<evidence type="ECO:0000313" key="2">
    <source>
        <dbReference type="EMBL" id="KAA5412075.1"/>
    </source>
</evidence>
<comment type="caution">
    <text evidence="2">The sequence shown here is derived from an EMBL/GenBank/DDBJ whole genome shotgun (WGS) entry which is preliminary data.</text>
</comment>
<feature type="transmembrane region" description="Helical" evidence="1">
    <location>
        <begin position="284"/>
        <end position="301"/>
    </location>
</feature>
<dbReference type="AlphaFoldDB" id="A0A108T422"/>
<feature type="transmembrane region" description="Helical" evidence="1">
    <location>
        <begin position="96"/>
        <end position="116"/>
    </location>
</feature>
<keyword evidence="1" id="KW-0812">Transmembrane</keyword>
<feature type="transmembrane region" description="Helical" evidence="1">
    <location>
        <begin position="249"/>
        <end position="272"/>
    </location>
</feature>
<name>A0A108T422_9BACE</name>
<keyword evidence="1" id="KW-1133">Transmembrane helix</keyword>
<dbReference type="Pfam" id="PF14897">
    <property type="entry name" value="EpsG"/>
    <property type="match status" value="1"/>
</dbReference>
<dbReference type="Proteomes" id="UP000448877">
    <property type="component" value="Unassembled WGS sequence"/>
</dbReference>
<feature type="transmembrane region" description="Helical" evidence="1">
    <location>
        <begin position="30"/>
        <end position="49"/>
    </location>
</feature>
<gene>
    <name evidence="2" type="ORF">F2Y81_27075</name>
</gene>
<accession>A0A108T422</accession>
<feature type="transmembrane region" description="Helical" evidence="1">
    <location>
        <begin position="307"/>
        <end position="323"/>
    </location>
</feature>
<proteinExistence type="predicted"/>
<dbReference type="EMBL" id="VVYV01000083">
    <property type="protein sequence ID" value="KAA5412075.1"/>
    <property type="molecule type" value="Genomic_DNA"/>
</dbReference>
<evidence type="ECO:0000256" key="1">
    <source>
        <dbReference type="SAM" id="Phobius"/>
    </source>
</evidence>
<organism evidence="2 3">
    <name type="scientific">Bacteroides cellulosilyticus</name>
    <dbReference type="NCBI Taxonomy" id="246787"/>
    <lineage>
        <taxon>Bacteria</taxon>
        <taxon>Pseudomonadati</taxon>
        <taxon>Bacteroidota</taxon>
        <taxon>Bacteroidia</taxon>
        <taxon>Bacteroidales</taxon>
        <taxon>Bacteroidaceae</taxon>
        <taxon>Bacteroides</taxon>
    </lineage>
</organism>
<protein>
    <submittedName>
        <fullName evidence="2">EpsG family protein</fullName>
    </submittedName>
</protein>
<feature type="transmembrane region" description="Helical" evidence="1">
    <location>
        <begin position="122"/>
        <end position="139"/>
    </location>
</feature>
<keyword evidence="1" id="KW-0472">Membrane</keyword>
<evidence type="ECO:0000313" key="3">
    <source>
        <dbReference type="Proteomes" id="UP000448877"/>
    </source>
</evidence>
<feature type="transmembrane region" description="Helical" evidence="1">
    <location>
        <begin position="199"/>
        <end position="225"/>
    </location>
</feature>
<feature type="transmembrane region" description="Helical" evidence="1">
    <location>
        <begin position="330"/>
        <end position="348"/>
    </location>
</feature>
<feature type="transmembrane region" description="Helical" evidence="1">
    <location>
        <begin position="6"/>
        <end position="23"/>
    </location>
</feature>